<keyword evidence="11 13" id="KW-0067">ATP-binding</keyword>
<dbReference type="UniPathway" id="UPA00109">
    <property type="reaction ID" value="UER00185"/>
</dbReference>
<dbReference type="InterPro" id="IPR015824">
    <property type="entry name" value="Phosphoglycerate_kinase_N"/>
</dbReference>
<feature type="binding site" evidence="14">
    <location>
        <position position="38"/>
    </location>
    <ligand>
        <name>(2R)-3-phosphoglycerate</name>
        <dbReference type="ChEBI" id="CHEBI:58272"/>
    </ligand>
</feature>
<gene>
    <name evidence="13" type="primary">pgk</name>
    <name evidence="17" type="ORF">phytr_7310</name>
</gene>
<dbReference type="GO" id="GO:0006094">
    <property type="term" value="P:gluconeogenesis"/>
    <property type="evidence" value="ECO:0007669"/>
    <property type="project" value="TreeGrafter"/>
</dbReference>
<evidence type="ECO:0000256" key="6">
    <source>
        <dbReference type="ARBA" id="ARBA00016471"/>
    </source>
</evidence>
<organism evidence="17 18">
    <name type="scientific">Candidatus Phycorickettsia trachydisci</name>
    <dbReference type="NCBI Taxonomy" id="2115978"/>
    <lineage>
        <taxon>Bacteria</taxon>
        <taxon>Pseudomonadati</taxon>
        <taxon>Pseudomonadota</taxon>
        <taxon>Alphaproteobacteria</taxon>
        <taxon>Rickettsiales</taxon>
        <taxon>Rickettsiaceae</taxon>
        <taxon>Candidatus Phycorickettsia</taxon>
    </lineage>
</organism>
<dbReference type="InterPro" id="IPR001576">
    <property type="entry name" value="Phosphoglycerate_kinase"/>
</dbReference>
<evidence type="ECO:0000256" key="15">
    <source>
        <dbReference type="PIRSR" id="PIRSR000724-2"/>
    </source>
</evidence>
<keyword evidence="10 13" id="KW-0418">Kinase</keyword>
<dbReference type="KEGG" id="ptc:phytr_7310"/>
<evidence type="ECO:0000256" key="2">
    <source>
        <dbReference type="ARBA" id="ARBA00004838"/>
    </source>
</evidence>
<keyword evidence="8 13" id="KW-0808">Transferase</keyword>
<dbReference type="GO" id="GO:0005524">
    <property type="term" value="F:ATP binding"/>
    <property type="evidence" value="ECO:0007669"/>
    <property type="project" value="UniProtKB-KW"/>
</dbReference>
<feature type="binding site" evidence="13 14">
    <location>
        <begin position="23"/>
        <end position="25"/>
    </location>
    <ligand>
        <name>substrate</name>
    </ligand>
</feature>
<dbReference type="EMBL" id="CP027845">
    <property type="protein sequence ID" value="AVP87669.1"/>
    <property type="molecule type" value="Genomic_DNA"/>
</dbReference>
<protein>
    <recommendedName>
        <fullName evidence="6 13">Phosphoglycerate kinase</fullName>
        <ecNumber evidence="5 13">2.7.2.3</ecNumber>
    </recommendedName>
</protein>
<evidence type="ECO:0000256" key="1">
    <source>
        <dbReference type="ARBA" id="ARBA00000642"/>
    </source>
</evidence>
<dbReference type="SUPFAM" id="SSF53748">
    <property type="entry name" value="Phosphoglycerate kinase"/>
    <property type="match status" value="1"/>
</dbReference>
<dbReference type="Proteomes" id="UP000241762">
    <property type="component" value="Chromosome"/>
</dbReference>
<evidence type="ECO:0000256" key="8">
    <source>
        <dbReference type="ARBA" id="ARBA00022679"/>
    </source>
</evidence>
<dbReference type="PANTHER" id="PTHR11406:SF23">
    <property type="entry name" value="PHOSPHOGLYCERATE KINASE 1, CHLOROPLASTIC-RELATED"/>
    <property type="match status" value="1"/>
</dbReference>
<evidence type="ECO:0000256" key="16">
    <source>
        <dbReference type="RuleBase" id="RU000532"/>
    </source>
</evidence>
<feature type="binding site" evidence="13">
    <location>
        <position position="120"/>
    </location>
    <ligand>
        <name>substrate</name>
    </ligand>
</feature>
<accession>A0A2P1P8S1</accession>
<dbReference type="GO" id="GO:0004618">
    <property type="term" value="F:phosphoglycerate kinase activity"/>
    <property type="evidence" value="ECO:0007669"/>
    <property type="project" value="UniProtKB-UniRule"/>
</dbReference>
<evidence type="ECO:0000256" key="7">
    <source>
        <dbReference type="ARBA" id="ARBA00022490"/>
    </source>
</evidence>
<evidence type="ECO:0000256" key="12">
    <source>
        <dbReference type="ARBA" id="ARBA00023152"/>
    </source>
</evidence>
<dbReference type="FunFam" id="3.40.50.1260:FF:000006">
    <property type="entry name" value="Phosphoglycerate kinase"/>
    <property type="match status" value="1"/>
</dbReference>
<dbReference type="AlphaFoldDB" id="A0A2P1P8S1"/>
<evidence type="ECO:0000256" key="9">
    <source>
        <dbReference type="ARBA" id="ARBA00022741"/>
    </source>
</evidence>
<comment type="pathway">
    <text evidence="2 13">Carbohydrate degradation; glycolysis; pyruvate from D-glyceraldehyde 3-phosphate: step 2/5.</text>
</comment>
<dbReference type="PRINTS" id="PR00477">
    <property type="entry name" value="PHGLYCKINASE"/>
</dbReference>
<evidence type="ECO:0000256" key="5">
    <source>
        <dbReference type="ARBA" id="ARBA00013061"/>
    </source>
</evidence>
<feature type="binding site" evidence="13 15">
    <location>
        <position position="203"/>
    </location>
    <ligand>
        <name>ATP</name>
        <dbReference type="ChEBI" id="CHEBI:30616"/>
    </ligand>
</feature>
<sequence>MISMRKLEQVDNLQGKTVILRLDLNMPVKAGKFVDLTRLKRSIPTINHLINSGCKVVIISHMGRPKGEFVRSLSLGPFVDEIEKLLNKKIRFATNCIGEKVKGKIASMNPRDIILLENLRFHIGEETNDAKFSEQIASLGDIFVNDAFSCSHRSHTSVEGITKFLPSFAGFALASELENIEKLLSKPEKTFTALVGGSKISTKLNLLSTFLDKVDYLILGGGIANTCLQALGHDLGSSLVDLAFLAQAEEIMKKAKNTQVLLPEDFVVKGSSGKISIKKLGNIASDDMIMDVGPHFSAKAAEIINNSKTVIWNGPLGVVESPKYVGSSSYIARHIASSTQEGKIKSIIGGGDTTALLQTLGLIDCVTYTSTGGGAFLAWLEGEPLPGIAALSK</sequence>
<dbReference type="PANTHER" id="PTHR11406">
    <property type="entry name" value="PHOSPHOGLYCERATE KINASE"/>
    <property type="match status" value="1"/>
</dbReference>
<comment type="similarity">
    <text evidence="3 13 16">Belongs to the phosphoglycerate kinase family.</text>
</comment>
<reference evidence="17 18" key="1">
    <citation type="submission" date="2018-03" db="EMBL/GenBank/DDBJ databases">
        <title>A gene transfer event suggests a long-term partnership between eustigmatophyte algae and a novel lineage of endosymbiotic bacteria.</title>
        <authorList>
            <person name="Yurchenko T."/>
            <person name="Sevcikova T."/>
            <person name="Pribyl P."/>
            <person name="El Karkouri K."/>
            <person name="Klimes V."/>
            <person name="Amaral R."/>
            <person name="Zbrankova V."/>
            <person name="Kim E."/>
            <person name="Raoult D."/>
            <person name="Santos L.M.A."/>
            <person name="Elias M."/>
        </authorList>
    </citation>
    <scope>NUCLEOTIDE SEQUENCE [LARGE SCALE GENOMIC DNA]</scope>
    <source>
        <strain evidence="17">CCALA 838</strain>
    </source>
</reference>
<evidence type="ECO:0000313" key="18">
    <source>
        <dbReference type="Proteomes" id="UP000241762"/>
    </source>
</evidence>
<evidence type="ECO:0000256" key="3">
    <source>
        <dbReference type="ARBA" id="ARBA00008982"/>
    </source>
</evidence>
<keyword evidence="12 13" id="KW-0324">Glycolysis</keyword>
<evidence type="ECO:0000256" key="14">
    <source>
        <dbReference type="PIRSR" id="PIRSR000724-1"/>
    </source>
</evidence>
<feature type="binding site" evidence="13">
    <location>
        <position position="38"/>
    </location>
    <ligand>
        <name>substrate</name>
    </ligand>
</feature>
<evidence type="ECO:0000256" key="4">
    <source>
        <dbReference type="ARBA" id="ARBA00011245"/>
    </source>
</evidence>
<keyword evidence="18" id="KW-1185">Reference proteome</keyword>
<dbReference type="GO" id="GO:0043531">
    <property type="term" value="F:ADP binding"/>
    <property type="evidence" value="ECO:0007669"/>
    <property type="project" value="TreeGrafter"/>
</dbReference>
<proteinExistence type="inferred from homology"/>
<feature type="binding site" evidence="13 14">
    <location>
        <begin position="61"/>
        <end position="64"/>
    </location>
    <ligand>
        <name>substrate</name>
    </ligand>
</feature>
<comment type="catalytic activity">
    <reaction evidence="1 13 16">
        <text>(2R)-3-phosphoglycerate + ATP = (2R)-3-phospho-glyceroyl phosphate + ADP</text>
        <dbReference type="Rhea" id="RHEA:14801"/>
        <dbReference type="ChEBI" id="CHEBI:30616"/>
        <dbReference type="ChEBI" id="CHEBI:57604"/>
        <dbReference type="ChEBI" id="CHEBI:58272"/>
        <dbReference type="ChEBI" id="CHEBI:456216"/>
        <dbReference type="EC" id="2.7.2.3"/>
    </reaction>
</comment>
<evidence type="ECO:0000256" key="13">
    <source>
        <dbReference type="HAMAP-Rule" id="MF_00145"/>
    </source>
</evidence>
<dbReference type="EC" id="2.7.2.3" evidence="5 13"/>
<feature type="binding site" evidence="13 15">
    <location>
        <position position="320"/>
    </location>
    <ligand>
        <name>ATP</name>
        <dbReference type="ChEBI" id="CHEBI:30616"/>
    </ligand>
</feature>
<dbReference type="Pfam" id="PF00162">
    <property type="entry name" value="PGK"/>
    <property type="match status" value="1"/>
</dbReference>
<feature type="binding site" evidence="13 15">
    <location>
        <begin position="350"/>
        <end position="353"/>
    </location>
    <ligand>
        <name>ATP</name>
        <dbReference type="ChEBI" id="CHEBI:30616"/>
    </ligand>
</feature>
<comment type="subunit">
    <text evidence="4 13">Monomer.</text>
</comment>
<name>A0A2P1P8S1_9RICK</name>
<keyword evidence="9 13" id="KW-0547">Nucleotide-binding</keyword>
<dbReference type="Gene3D" id="3.40.50.1260">
    <property type="entry name" value="Phosphoglycerate kinase, N-terminal domain"/>
    <property type="match status" value="2"/>
</dbReference>
<comment type="subcellular location">
    <subcellularLocation>
        <location evidence="13">Cytoplasm</location>
    </subcellularLocation>
</comment>
<feature type="binding site" evidence="14">
    <location>
        <position position="120"/>
    </location>
    <ligand>
        <name>(2R)-3-phosphoglycerate</name>
        <dbReference type="ChEBI" id="CHEBI:58272"/>
    </ligand>
</feature>
<comment type="caution">
    <text evidence="13">Lacks conserved residue(s) required for the propagation of feature annotation.</text>
</comment>
<dbReference type="FunFam" id="3.40.50.1260:FF:000031">
    <property type="entry name" value="Phosphoglycerate kinase 1"/>
    <property type="match status" value="1"/>
</dbReference>
<dbReference type="PIRSF" id="PIRSF000724">
    <property type="entry name" value="Pgk"/>
    <property type="match status" value="1"/>
</dbReference>
<feature type="binding site" evidence="13">
    <location>
        <position position="153"/>
    </location>
    <ligand>
        <name>substrate</name>
    </ligand>
</feature>
<dbReference type="GO" id="GO:0006096">
    <property type="term" value="P:glycolytic process"/>
    <property type="evidence" value="ECO:0007669"/>
    <property type="project" value="UniProtKB-UniRule"/>
</dbReference>
<dbReference type="InterPro" id="IPR036043">
    <property type="entry name" value="Phosphoglycerate_kinase_sf"/>
</dbReference>
<evidence type="ECO:0000313" key="17">
    <source>
        <dbReference type="EMBL" id="AVP87669.1"/>
    </source>
</evidence>
<dbReference type="HAMAP" id="MF_00145">
    <property type="entry name" value="Phosphoglyc_kinase"/>
    <property type="match status" value="1"/>
</dbReference>
<evidence type="ECO:0000256" key="11">
    <source>
        <dbReference type="ARBA" id="ARBA00022840"/>
    </source>
</evidence>
<dbReference type="GO" id="GO:0005829">
    <property type="term" value="C:cytosol"/>
    <property type="evidence" value="ECO:0007669"/>
    <property type="project" value="TreeGrafter"/>
</dbReference>
<feature type="binding site" evidence="14">
    <location>
        <position position="153"/>
    </location>
    <ligand>
        <name>(2R)-3-phosphoglycerate</name>
        <dbReference type="ChEBI" id="CHEBI:58272"/>
    </ligand>
</feature>
<keyword evidence="7 13" id="KW-0963">Cytoplasm</keyword>
<evidence type="ECO:0000256" key="10">
    <source>
        <dbReference type="ARBA" id="ARBA00022777"/>
    </source>
</evidence>